<organism evidence="2 3">
    <name type="scientific">Lactuca virosa</name>
    <dbReference type="NCBI Taxonomy" id="75947"/>
    <lineage>
        <taxon>Eukaryota</taxon>
        <taxon>Viridiplantae</taxon>
        <taxon>Streptophyta</taxon>
        <taxon>Embryophyta</taxon>
        <taxon>Tracheophyta</taxon>
        <taxon>Spermatophyta</taxon>
        <taxon>Magnoliopsida</taxon>
        <taxon>eudicotyledons</taxon>
        <taxon>Gunneridae</taxon>
        <taxon>Pentapetalae</taxon>
        <taxon>asterids</taxon>
        <taxon>campanulids</taxon>
        <taxon>Asterales</taxon>
        <taxon>Asteraceae</taxon>
        <taxon>Cichorioideae</taxon>
        <taxon>Cichorieae</taxon>
        <taxon>Lactucinae</taxon>
        <taxon>Lactuca</taxon>
    </lineage>
</organism>
<keyword evidence="3" id="KW-1185">Reference proteome</keyword>
<accession>A0AAU9MTY8</accession>
<dbReference type="Proteomes" id="UP001157418">
    <property type="component" value="Unassembled WGS sequence"/>
</dbReference>
<dbReference type="AlphaFoldDB" id="A0AAU9MTY8"/>
<evidence type="ECO:0000313" key="2">
    <source>
        <dbReference type="EMBL" id="CAH1425445.1"/>
    </source>
</evidence>
<evidence type="ECO:0000313" key="3">
    <source>
        <dbReference type="Proteomes" id="UP001157418"/>
    </source>
</evidence>
<evidence type="ECO:0000256" key="1">
    <source>
        <dbReference type="SAM" id="MobiDB-lite"/>
    </source>
</evidence>
<gene>
    <name evidence="2" type="ORF">LVIROSA_LOCUS12585</name>
</gene>
<proteinExistence type="predicted"/>
<reference evidence="2 3" key="1">
    <citation type="submission" date="2022-01" db="EMBL/GenBank/DDBJ databases">
        <authorList>
            <person name="Xiong W."/>
            <person name="Schranz E."/>
        </authorList>
    </citation>
    <scope>NUCLEOTIDE SEQUENCE [LARGE SCALE GENOMIC DNA]</scope>
</reference>
<sequence length="92" mass="10526">MASSLVFYLSEEGSTDSEDEEYVESSTDTDSIGSLSLDIEEDMFIDARFEEDVDTSMTKTTYDPFLYLLCPRHKEDAEIVKFASLPCWRKCV</sequence>
<comment type="caution">
    <text evidence="2">The sequence shown here is derived from an EMBL/GenBank/DDBJ whole genome shotgun (WGS) entry which is preliminary data.</text>
</comment>
<protein>
    <submittedName>
        <fullName evidence="2">Uncharacterized protein</fullName>
    </submittedName>
</protein>
<feature type="region of interest" description="Disordered" evidence="1">
    <location>
        <begin position="10"/>
        <end position="31"/>
    </location>
</feature>
<name>A0AAU9MTY8_9ASTR</name>
<feature type="compositionally biased region" description="Acidic residues" evidence="1">
    <location>
        <begin position="13"/>
        <end position="23"/>
    </location>
</feature>
<dbReference type="EMBL" id="CAKMRJ010002223">
    <property type="protein sequence ID" value="CAH1425445.1"/>
    <property type="molecule type" value="Genomic_DNA"/>
</dbReference>